<feature type="compositionally biased region" description="Basic and acidic residues" evidence="1">
    <location>
        <begin position="84"/>
        <end position="101"/>
    </location>
</feature>
<gene>
    <name evidence="2" type="ORF">B1756_11120</name>
</gene>
<dbReference type="Proteomes" id="UP000250088">
    <property type="component" value="Chromosome"/>
</dbReference>
<name>A0A2Z2HSM3_9EURY</name>
<feature type="compositionally biased region" description="Acidic residues" evidence="1">
    <location>
        <begin position="138"/>
        <end position="166"/>
    </location>
</feature>
<protein>
    <submittedName>
        <fullName evidence="2">Uncharacterized protein</fullName>
    </submittedName>
</protein>
<dbReference type="KEGG" id="naj:B1756_11120"/>
<dbReference type="AlphaFoldDB" id="A0A2Z2HSM3"/>
<dbReference type="EMBL" id="CP019893">
    <property type="protein sequence ID" value="ARS90221.1"/>
    <property type="molecule type" value="Genomic_DNA"/>
</dbReference>
<evidence type="ECO:0000313" key="2">
    <source>
        <dbReference type="EMBL" id="ARS90221.1"/>
    </source>
</evidence>
<proteinExistence type="predicted"/>
<feature type="region of interest" description="Disordered" evidence="1">
    <location>
        <begin position="57"/>
        <end position="189"/>
    </location>
</feature>
<keyword evidence="3" id="KW-1185">Reference proteome</keyword>
<organism evidence="2 3">
    <name type="scientific">Natrarchaeobaculum aegyptiacum</name>
    <dbReference type="NCBI Taxonomy" id="745377"/>
    <lineage>
        <taxon>Archaea</taxon>
        <taxon>Methanobacteriati</taxon>
        <taxon>Methanobacteriota</taxon>
        <taxon>Stenosarchaea group</taxon>
        <taxon>Halobacteria</taxon>
        <taxon>Halobacteriales</taxon>
        <taxon>Natrialbaceae</taxon>
        <taxon>Natrarchaeobaculum</taxon>
    </lineage>
</organism>
<feature type="compositionally biased region" description="Acidic residues" evidence="1">
    <location>
        <begin position="74"/>
        <end position="83"/>
    </location>
</feature>
<dbReference type="RefSeq" id="WP_086888598.1">
    <property type="nucleotide sequence ID" value="NZ_CP019893.1"/>
</dbReference>
<feature type="compositionally biased region" description="Basic and acidic residues" evidence="1">
    <location>
        <begin position="116"/>
        <end position="131"/>
    </location>
</feature>
<reference evidence="3" key="1">
    <citation type="submission" date="2017-02" db="EMBL/GenBank/DDBJ databases">
        <title>Natronthermophilus aegyptiacus gen. nov.,sp. nov., an aerobic, extremely halophilic alkalithermophilic archaeon isolated from the athalassohaline Wadi An Natrun, Egypt.</title>
        <authorList>
            <person name="Zhao B."/>
        </authorList>
    </citation>
    <scope>NUCLEOTIDE SEQUENCE [LARGE SCALE GENOMIC DNA]</scope>
    <source>
        <strain evidence="3">JW/NM-HA 15</strain>
    </source>
</reference>
<dbReference type="GeneID" id="32894636"/>
<accession>A0A2Z2HSM3</accession>
<feature type="compositionally biased region" description="Acidic residues" evidence="1">
    <location>
        <begin position="177"/>
        <end position="189"/>
    </location>
</feature>
<evidence type="ECO:0000313" key="3">
    <source>
        <dbReference type="Proteomes" id="UP000250088"/>
    </source>
</evidence>
<evidence type="ECO:0000256" key="1">
    <source>
        <dbReference type="SAM" id="MobiDB-lite"/>
    </source>
</evidence>
<sequence>MDPLLSPIASLIATSDDASASAEPAASTNRSKLARAIAVLAIGALVAYAISRYLGRTASGEPDDAIEVVPVLEDAAEEGTPEDGNERTGEDDRDDVDRAGEDSDLESGTAIDVTEDDRSPEEIVERSREDVPEPGEMAVDDEVADELLEEAAEVVEDSSEGGEESDGAGGDASDERGDTDDDTGEEHPD</sequence>